<keyword evidence="2" id="KW-1185">Reference proteome</keyword>
<gene>
    <name evidence="1" type="ORF">Goari_011780</name>
</gene>
<accession>A0A7J8WZG8</accession>
<dbReference type="EMBL" id="JABFAA010000004">
    <property type="protein sequence ID" value="MBA0680054.1"/>
    <property type="molecule type" value="Genomic_DNA"/>
</dbReference>
<sequence>MGFECRLWVSCLLEWRVLREAGFTEQRISPALGSGRTTSFFYLDPTWL</sequence>
<proteinExistence type="predicted"/>
<reference evidence="1 2" key="1">
    <citation type="journal article" date="2019" name="Genome Biol. Evol.">
        <title>Insights into the evolution of the New World diploid cottons (Gossypium, subgenus Houzingenia) based on genome sequencing.</title>
        <authorList>
            <person name="Grover C.E."/>
            <person name="Arick M.A. 2nd"/>
            <person name="Thrash A."/>
            <person name="Conover J.L."/>
            <person name="Sanders W.S."/>
            <person name="Peterson D.G."/>
            <person name="Frelichowski J.E."/>
            <person name="Scheffler J.A."/>
            <person name="Scheffler B.E."/>
            <person name="Wendel J.F."/>
        </authorList>
    </citation>
    <scope>NUCLEOTIDE SEQUENCE [LARGE SCALE GENOMIC DNA]</scope>
    <source>
        <strain evidence="1">185</strain>
        <tissue evidence="1">Leaf</tissue>
    </source>
</reference>
<evidence type="ECO:0000313" key="1">
    <source>
        <dbReference type="EMBL" id="MBA0680054.1"/>
    </source>
</evidence>
<protein>
    <submittedName>
        <fullName evidence="1">Uncharacterized protein</fullName>
    </submittedName>
</protein>
<dbReference type="AlphaFoldDB" id="A0A7J8WZG8"/>
<comment type="caution">
    <text evidence="1">The sequence shown here is derived from an EMBL/GenBank/DDBJ whole genome shotgun (WGS) entry which is preliminary data.</text>
</comment>
<name>A0A7J8WZG8_GOSAI</name>
<organism evidence="1 2">
    <name type="scientific">Gossypium aridum</name>
    <name type="common">American cotton</name>
    <name type="synonym">Erioxylum aridum</name>
    <dbReference type="NCBI Taxonomy" id="34290"/>
    <lineage>
        <taxon>Eukaryota</taxon>
        <taxon>Viridiplantae</taxon>
        <taxon>Streptophyta</taxon>
        <taxon>Embryophyta</taxon>
        <taxon>Tracheophyta</taxon>
        <taxon>Spermatophyta</taxon>
        <taxon>Magnoliopsida</taxon>
        <taxon>eudicotyledons</taxon>
        <taxon>Gunneridae</taxon>
        <taxon>Pentapetalae</taxon>
        <taxon>rosids</taxon>
        <taxon>malvids</taxon>
        <taxon>Malvales</taxon>
        <taxon>Malvaceae</taxon>
        <taxon>Malvoideae</taxon>
        <taxon>Gossypium</taxon>
    </lineage>
</organism>
<dbReference type="Proteomes" id="UP000593577">
    <property type="component" value="Unassembled WGS sequence"/>
</dbReference>
<feature type="non-terminal residue" evidence="1">
    <location>
        <position position="48"/>
    </location>
</feature>
<evidence type="ECO:0000313" key="2">
    <source>
        <dbReference type="Proteomes" id="UP000593577"/>
    </source>
</evidence>
<dbReference type="AntiFam" id="ANF00038">
    <property type="entry name" value="Overlaps SRP RNA, same strand"/>
</dbReference>